<dbReference type="SUPFAM" id="SSF52025">
    <property type="entry name" value="PA domain"/>
    <property type="match status" value="1"/>
</dbReference>
<dbReference type="InterPro" id="IPR044674">
    <property type="entry name" value="EDEM1/2/3"/>
</dbReference>
<evidence type="ECO:0000256" key="8">
    <source>
        <dbReference type="SAM" id="SignalP"/>
    </source>
</evidence>
<evidence type="ECO:0000313" key="11">
    <source>
        <dbReference type="Proteomes" id="UP001445335"/>
    </source>
</evidence>
<dbReference type="PRINTS" id="PR00747">
    <property type="entry name" value="GLYHDRLASE47"/>
</dbReference>
<accession>A0AAW1QX77</accession>
<comment type="cofactor">
    <cofactor evidence="6">
        <name>Ca(2+)</name>
        <dbReference type="ChEBI" id="CHEBI:29108"/>
    </cofactor>
</comment>
<dbReference type="PANTHER" id="PTHR45679">
    <property type="entry name" value="ER DEGRADATION-ENHANCING ALPHA-MANNOSIDASE-LIKE PROTEIN 2"/>
    <property type="match status" value="1"/>
</dbReference>
<sequence length="836" mass="87238">MRVLACALCALLVAPGLATSTKLPNDSDAQSKRLILGRWFSRAGPMEAEEQAALREEARGALLATYDSYMRHAFPKDELRPISCRGHDSQGGIALTLVDALDALLVAGAGGRAAEAAAWLGSHLQLGVDARVHVFEVTIRALGGLLAAHALLLRAPTQDPAYTGCLLPLAVRLADALLPAFDTPSGIPLSWVNLARGVLPGETRVTCTACAGTLLLEFGALSRLTGDPVYEQLARRAALRVFGMRDAATGLLGATLDVDAASWVRPAASIGAGSDSFHEYLLKAYLLFGDQAYLGAFCEAYAAVMRHLRPPAHRKPGGPKLYGFLREVSAPGEPHGRWVSSLSAFWPGLQALAGQLEDAEPLHSNWMAAWRAFGGLPELFDGGLAMRHPLQRGYPLRPELVESTFILAAATGSASYLEAGRALQATLVERAARRCGFASLVDVATGEVDDTMESFVLAETLKYLLLLFSDAHALPSFFVLTTEGHLLAPYPAPGDAAYSGVNVTAASRAAAAAAAAAAEQRVVLEEGMQLSTEGSSGAVCPVPWHEPVACQSLCTAWSTAQVTAAAAGLQRALPLVRAREEDAVLLRGRRCRACRAVEVAMAPVRAEALAQRRRADAAAAEPAASQAQAPLERRVLGQLLCRLTVAPEPQHPHPLRCSSLEPMAARTAEALPHDAVVLQLTLPPEQAPAGPSATPAARPLRGRLHVHGQGSKGETVAELALEGRCAAFGPALGDLCDCSEGEDGHSCAAAAGPLVAAQPADACGQLENADALAGAVALVARGGCPFLAKVLHVQTAGALAVVVISMEDVDVVMRAPAHATTATTASAAIPALLLPR</sequence>
<protein>
    <recommendedName>
        <fullName evidence="7">alpha-1,2-Mannosidase</fullName>
        <ecNumber evidence="7">3.2.1.-</ecNumber>
    </recommendedName>
</protein>
<dbReference type="AlphaFoldDB" id="A0AAW1QX77"/>
<keyword evidence="4" id="KW-0325">Glycoprotein</keyword>
<feature type="signal peptide" evidence="8">
    <location>
        <begin position="1"/>
        <end position="18"/>
    </location>
</feature>
<feature type="active site" evidence="5">
    <location>
        <position position="399"/>
    </location>
</feature>
<evidence type="ECO:0000259" key="9">
    <source>
        <dbReference type="Pfam" id="PF02225"/>
    </source>
</evidence>
<dbReference type="SUPFAM" id="SSF48225">
    <property type="entry name" value="Seven-hairpin glycosidases"/>
    <property type="match status" value="1"/>
</dbReference>
<feature type="active site" description="Proton donor" evidence="5">
    <location>
        <position position="378"/>
    </location>
</feature>
<dbReference type="EC" id="3.2.1.-" evidence="7"/>
<dbReference type="Proteomes" id="UP001445335">
    <property type="component" value="Unassembled WGS sequence"/>
</dbReference>
<evidence type="ECO:0000313" key="10">
    <source>
        <dbReference type="EMBL" id="KAK9826109.1"/>
    </source>
</evidence>
<evidence type="ECO:0000256" key="3">
    <source>
        <dbReference type="ARBA" id="ARBA00022824"/>
    </source>
</evidence>
<keyword evidence="3" id="KW-0256">Endoplasmic reticulum</keyword>
<dbReference type="InterPro" id="IPR036026">
    <property type="entry name" value="Seven-hairpin_glycosidases"/>
</dbReference>
<dbReference type="GO" id="GO:1904380">
    <property type="term" value="P:endoplasmic reticulum mannose trimming"/>
    <property type="evidence" value="ECO:0007669"/>
    <property type="project" value="InterPro"/>
</dbReference>
<feature type="active site" evidence="5">
    <location>
        <position position="275"/>
    </location>
</feature>
<dbReference type="EMBL" id="JALJOU010000068">
    <property type="protein sequence ID" value="KAK9826109.1"/>
    <property type="molecule type" value="Genomic_DNA"/>
</dbReference>
<evidence type="ECO:0000256" key="4">
    <source>
        <dbReference type="ARBA" id="ARBA00023180"/>
    </source>
</evidence>
<dbReference type="InterPro" id="IPR046450">
    <property type="entry name" value="PA_dom_sf"/>
</dbReference>
<evidence type="ECO:0000256" key="5">
    <source>
        <dbReference type="PIRSR" id="PIRSR601382-1"/>
    </source>
</evidence>
<evidence type="ECO:0000256" key="6">
    <source>
        <dbReference type="PIRSR" id="PIRSR601382-2"/>
    </source>
</evidence>
<name>A0AAW1QX77_9CHLO</name>
<keyword evidence="8" id="KW-0732">Signal</keyword>
<dbReference type="GO" id="GO:0005975">
    <property type="term" value="P:carbohydrate metabolic process"/>
    <property type="evidence" value="ECO:0007669"/>
    <property type="project" value="InterPro"/>
</dbReference>
<evidence type="ECO:0000256" key="7">
    <source>
        <dbReference type="RuleBase" id="RU361193"/>
    </source>
</evidence>
<evidence type="ECO:0000256" key="2">
    <source>
        <dbReference type="ARBA" id="ARBA00007658"/>
    </source>
</evidence>
<comment type="similarity">
    <text evidence="2 7">Belongs to the glycosyl hydrolase 47 family.</text>
</comment>
<dbReference type="Gene3D" id="1.50.10.10">
    <property type="match status" value="1"/>
</dbReference>
<dbReference type="GO" id="GO:0004571">
    <property type="term" value="F:mannosyl-oligosaccharide 1,2-alpha-mannosidase activity"/>
    <property type="evidence" value="ECO:0007669"/>
    <property type="project" value="InterPro"/>
</dbReference>
<feature type="chain" id="PRO_5043553521" description="alpha-1,2-Mannosidase" evidence="8">
    <location>
        <begin position="19"/>
        <end position="836"/>
    </location>
</feature>
<dbReference type="PANTHER" id="PTHR45679:SF5">
    <property type="entry name" value="ER DEGRADATION-ENHANCING ALPHA-MANNOSIDASE-LIKE PROTEIN 1"/>
    <property type="match status" value="1"/>
</dbReference>
<keyword evidence="7" id="KW-0326">Glycosidase</keyword>
<dbReference type="Gene3D" id="3.50.30.30">
    <property type="match status" value="1"/>
</dbReference>
<dbReference type="GO" id="GO:0016020">
    <property type="term" value="C:membrane"/>
    <property type="evidence" value="ECO:0007669"/>
    <property type="project" value="InterPro"/>
</dbReference>
<dbReference type="Pfam" id="PF02225">
    <property type="entry name" value="PA"/>
    <property type="match status" value="1"/>
</dbReference>
<feature type="active site" description="Proton donor" evidence="5">
    <location>
        <position position="136"/>
    </location>
</feature>
<dbReference type="InterPro" id="IPR003137">
    <property type="entry name" value="PA_domain"/>
</dbReference>
<dbReference type="GO" id="GO:0005509">
    <property type="term" value="F:calcium ion binding"/>
    <property type="evidence" value="ECO:0007669"/>
    <property type="project" value="InterPro"/>
</dbReference>
<dbReference type="GO" id="GO:0044322">
    <property type="term" value="C:endoplasmic reticulum quality control compartment"/>
    <property type="evidence" value="ECO:0007669"/>
    <property type="project" value="GOC"/>
</dbReference>
<dbReference type="Pfam" id="PF01532">
    <property type="entry name" value="Glyco_hydro_47"/>
    <property type="match status" value="1"/>
</dbReference>
<organism evidence="10 11">
    <name type="scientific">Elliptochloris bilobata</name>
    <dbReference type="NCBI Taxonomy" id="381761"/>
    <lineage>
        <taxon>Eukaryota</taxon>
        <taxon>Viridiplantae</taxon>
        <taxon>Chlorophyta</taxon>
        <taxon>core chlorophytes</taxon>
        <taxon>Trebouxiophyceae</taxon>
        <taxon>Trebouxiophyceae incertae sedis</taxon>
        <taxon>Elliptochloris clade</taxon>
        <taxon>Elliptochloris</taxon>
    </lineage>
</organism>
<reference evidence="10 11" key="1">
    <citation type="journal article" date="2024" name="Nat. Commun.">
        <title>Phylogenomics reveals the evolutionary origins of lichenization in chlorophyte algae.</title>
        <authorList>
            <person name="Puginier C."/>
            <person name="Libourel C."/>
            <person name="Otte J."/>
            <person name="Skaloud P."/>
            <person name="Haon M."/>
            <person name="Grisel S."/>
            <person name="Petersen M."/>
            <person name="Berrin J.G."/>
            <person name="Delaux P.M."/>
            <person name="Dal Grande F."/>
            <person name="Keller J."/>
        </authorList>
    </citation>
    <scope>NUCLEOTIDE SEQUENCE [LARGE SCALE GENOMIC DNA]</scope>
    <source>
        <strain evidence="10 11">SAG 245.80</strain>
    </source>
</reference>
<keyword evidence="6" id="KW-0106">Calcium</keyword>
<gene>
    <name evidence="10" type="ORF">WJX81_004279</name>
</gene>
<keyword evidence="6" id="KW-0479">Metal-binding</keyword>
<keyword evidence="11" id="KW-1185">Reference proteome</keyword>
<comment type="caution">
    <text evidence="10">The sequence shown here is derived from an EMBL/GenBank/DDBJ whole genome shotgun (WGS) entry which is preliminary data.</text>
</comment>
<keyword evidence="7" id="KW-0378">Hydrolase</keyword>
<dbReference type="InterPro" id="IPR012341">
    <property type="entry name" value="6hp_glycosidase-like_sf"/>
</dbReference>
<feature type="binding site" evidence="6">
    <location>
        <position position="482"/>
    </location>
    <ligand>
        <name>Ca(2+)</name>
        <dbReference type="ChEBI" id="CHEBI:29108"/>
    </ligand>
</feature>
<feature type="domain" description="PA" evidence="9">
    <location>
        <begin position="751"/>
        <end position="833"/>
    </location>
</feature>
<comment type="subcellular location">
    <subcellularLocation>
        <location evidence="1">Endoplasmic reticulum</location>
    </subcellularLocation>
</comment>
<dbReference type="InterPro" id="IPR001382">
    <property type="entry name" value="Glyco_hydro_47"/>
</dbReference>
<proteinExistence type="inferred from homology"/>
<evidence type="ECO:0000256" key="1">
    <source>
        <dbReference type="ARBA" id="ARBA00004240"/>
    </source>
</evidence>